<organism evidence="2 3">
    <name type="scientific">Bradyrhizobium aeschynomenes</name>
    <dbReference type="NCBI Taxonomy" id="2734909"/>
    <lineage>
        <taxon>Bacteria</taxon>
        <taxon>Pseudomonadati</taxon>
        <taxon>Pseudomonadota</taxon>
        <taxon>Alphaproteobacteria</taxon>
        <taxon>Hyphomicrobiales</taxon>
        <taxon>Nitrobacteraceae</taxon>
        <taxon>Bradyrhizobium</taxon>
    </lineage>
</organism>
<dbReference type="Proteomes" id="UP000886476">
    <property type="component" value="Unassembled WGS sequence"/>
</dbReference>
<dbReference type="PANTHER" id="PTHR22576">
    <property type="entry name" value="MUCOSA ASSOCIATED LYMPHOID TISSUE LYMPHOMA TRANSLOCATION PROTEIN 1/PARACASPASE"/>
    <property type="match status" value="1"/>
</dbReference>
<dbReference type="Pfam" id="PF00656">
    <property type="entry name" value="Peptidase_C14"/>
    <property type="match status" value="1"/>
</dbReference>
<evidence type="ECO:0000313" key="3">
    <source>
        <dbReference type="Proteomes" id="UP000886476"/>
    </source>
</evidence>
<protein>
    <recommendedName>
        <fullName evidence="1">Caspase family p20 domain-containing protein</fullName>
    </recommendedName>
</protein>
<dbReference type="EMBL" id="JABFDN010000028">
    <property type="protein sequence ID" value="NPU69953.1"/>
    <property type="molecule type" value="Genomic_DNA"/>
</dbReference>
<dbReference type="InterPro" id="IPR001309">
    <property type="entry name" value="Pept_C14_p20"/>
</dbReference>
<dbReference type="Gene3D" id="3.40.50.1460">
    <property type="match status" value="1"/>
</dbReference>
<comment type="caution">
    <text evidence="2">The sequence shown here is derived from an EMBL/GenBank/DDBJ whole genome shotgun (WGS) entry which is preliminary data.</text>
</comment>
<dbReference type="InterPro" id="IPR011600">
    <property type="entry name" value="Pept_C14_caspase"/>
</dbReference>
<name>A0ABX2CP85_9BRAD</name>
<sequence length="444" mass="46531">MGAILRLFVILTLISVWSASASAEKRIALVVGNSNYQNVTPLGNPRNDARLMAETLRSLGFALVAGGPQIDLDKAAFDGVLQKFGNAIMGADVALFYYAGHGVQVAGRNFLVPVAANPTKEADVYLQMVDTNVVLSQMDGAGTKLNIVVLDACRNNPFGGRGFRATGGGLAQMQAPEGTLISYATQPGNVALDGDGGNSPYSSALAATIRKPGLGLFEAFNEVGLAVKKSTGGAQQPWVSSSPIAGRFYFTGRSEAESPAAPAQPPVSAADRMREDFELAQKLGKREVWEAFLKAYPDGFYASIARSRLDEIKSKVALAAPSESLPPPPTPQLRSMAGVWTGSYSYANGSQVPFTFNFGTAGCAGRAEEVNTFGNRSAPKLFANLACSSASLVPGQTVTITKTYDGTGGVSHAVSYVGRISADLRSISGRWSLSGASGTFTMSR</sequence>
<keyword evidence="3" id="KW-1185">Reference proteome</keyword>
<feature type="domain" description="Caspase family p20" evidence="1">
    <location>
        <begin position="24"/>
        <end position="157"/>
    </location>
</feature>
<dbReference type="PANTHER" id="PTHR22576:SF37">
    <property type="entry name" value="MUCOSA-ASSOCIATED LYMPHOID TISSUE LYMPHOMA TRANSLOCATION PROTEIN 1"/>
    <property type="match status" value="1"/>
</dbReference>
<evidence type="ECO:0000313" key="2">
    <source>
        <dbReference type="EMBL" id="NPU69953.1"/>
    </source>
</evidence>
<reference evidence="2" key="1">
    <citation type="submission" date="2020-05" db="EMBL/GenBank/DDBJ databases">
        <title>Nod-independent and nitrogen-fixing Bradyrhizobium aeschynomene sp. nov. isolated from nodules of Aeschynomene indica.</title>
        <authorList>
            <person name="Zhang Z."/>
        </authorList>
    </citation>
    <scope>NUCLEOTIDE SEQUENCE</scope>
    <source>
        <strain evidence="2">83012</strain>
    </source>
</reference>
<accession>A0ABX2CP85</accession>
<evidence type="ECO:0000259" key="1">
    <source>
        <dbReference type="PROSITE" id="PS50208"/>
    </source>
</evidence>
<dbReference type="PROSITE" id="PS50208">
    <property type="entry name" value="CASPASE_P20"/>
    <property type="match status" value="1"/>
</dbReference>
<dbReference type="SUPFAM" id="SSF52129">
    <property type="entry name" value="Caspase-like"/>
    <property type="match status" value="1"/>
</dbReference>
<dbReference type="InterPro" id="IPR029030">
    <property type="entry name" value="Caspase-like_dom_sf"/>
</dbReference>
<gene>
    <name evidence="2" type="ORF">HL667_33530</name>
</gene>
<dbReference type="InterPro" id="IPR052039">
    <property type="entry name" value="Caspase-related_regulators"/>
</dbReference>
<proteinExistence type="predicted"/>